<dbReference type="Pfam" id="PF12146">
    <property type="entry name" value="Hydrolase_4"/>
    <property type="match status" value="1"/>
</dbReference>
<dbReference type="RefSeq" id="WP_008735771.1">
    <property type="nucleotide sequence ID" value="NZ_CP004387.1"/>
</dbReference>
<dbReference type="GO" id="GO:0016787">
    <property type="term" value="F:hydrolase activity"/>
    <property type="evidence" value="ECO:0007669"/>
    <property type="project" value="UniProtKB-KW"/>
</dbReference>
<dbReference type="InterPro" id="IPR029058">
    <property type="entry name" value="AB_hydrolase_fold"/>
</dbReference>
<dbReference type="KEGG" id="apac:S7S_07820"/>
<dbReference type="STRING" id="391936.S7S_07820"/>
<dbReference type="InterPro" id="IPR022742">
    <property type="entry name" value="Hydrolase_4"/>
</dbReference>
<dbReference type="SUPFAM" id="SSF53474">
    <property type="entry name" value="alpha/beta-Hydrolases"/>
    <property type="match status" value="1"/>
</dbReference>
<dbReference type="Gene3D" id="3.40.50.1820">
    <property type="entry name" value="alpha/beta hydrolase"/>
    <property type="match status" value="1"/>
</dbReference>
<reference evidence="2 3" key="1">
    <citation type="journal article" date="2012" name="J. Bacteriol.">
        <title>Genome sequence of an alkane-degrading bacterium, Alcanivorax pacificus type strain W11-5, isolated from deep sea sediment.</title>
        <authorList>
            <person name="Lai Q."/>
            <person name="Shao Z."/>
        </authorList>
    </citation>
    <scope>NUCLEOTIDE SEQUENCE [LARGE SCALE GENOMIC DNA]</scope>
    <source>
        <strain evidence="2 3">W11-5</strain>
    </source>
</reference>
<dbReference type="HOGENOM" id="CLU_026209_1_0_6"/>
<evidence type="ECO:0000313" key="2">
    <source>
        <dbReference type="EMBL" id="AJD47980.1"/>
    </source>
</evidence>
<accession>A0A0B4XMV4</accession>
<protein>
    <submittedName>
        <fullName evidence="2">Alpha/beta hydrolase</fullName>
    </submittedName>
</protein>
<dbReference type="PANTHER" id="PTHR11614">
    <property type="entry name" value="PHOSPHOLIPASE-RELATED"/>
    <property type="match status" value="1"/>
</dbReference>
<dbReference type="OrthoDB" id="9806902at2"/>
<sequence length="316" mass="35345">MTDARFTLTHLDVPDGHRIGVRLWPATTDAIGVLHWMHGMAEHGGRYQPLADVVNAAGWHLCVHDHRGHGESVSAISPQGHFADHQGWQRVLDDVTQVQDWLRGQFSALPIVLAGHSMGSFVALAWAEQHHQDHPLAGLVLCGSDYSPTWFYRVARLPMLLERRRCGGRDSSTLIHNMTFGAWAKKLKNRHTDFDWLSRDHDEVRAYIDDPQCGYDCSTQLWIDLIGGLVRTHSSSALRQLPPSLPMLLVAGDSDPMSRFGKGMPALQNALRRAGARAVTLKEYAGARHEILNDYCRAEVQQDLLRWLADVHTPAA</sequence>
<evidence type="ECO:0000259" key="1">
    <source>
        <dbReference type="Pfam" id="PF12146"/>
    </source>
</evidence>
<dbReference type="AlphaFoldDB" id="A0A0B4XMV4"/>
<proteinExistence type="predicted"/>
<name>A0A0B4XMV4_9GAMM</name>
<dbReference type="InterPro" id="IPR051044">
    <property type="entry name" value="MAG_DAG_Lipase"/>
</dbReference>
<feature type="domain" description="Serine aminopeptidase S33" evidence="1">
    <location>
        <begin position="31"/>
        <end position="294"/>
    </location>
</feature>
<dbReference type="Proteomes" id="UP000006764">
    <property type="component" value="Chromosome"/>
</dbReference>
<gene>
    <name evidence="2" type="ORF">S7S_07820</name>
</gene>
<keyword evidence="2" id="KW-0378">Hydrolase</keyword>
<dbReference type="EMBL" id="CP004387">
    <property type="protein sequence ID" value="AJD47980.1"/>
    <property type="molecule type" value="Genomic_DNA"/>
</dbReference>
<evidence type="ECO:0000313" key="3">
    <source>
        <dbReference type="Proteomes" id="UP000006764"/>
    </source>
</evidence>
<organism evidence="2 3">
    <name type="scientific">Isoalcanivorax pacificus W11-5</name>
    <dbReference type="NCBI Taxonomy" id="391936"/>
    <lineage>
        <taxon>Bacteria</taxon>
        <taxon>Pseudomonadati</taxon>
        <taxon>Pseudomonadota</taxon>
        <taxon>Gammaproteobacteria</taxon>
        <taxon>Oceanospirillales</taxon>
        <taxon>Alcanivoracaceae</taxon>
        <taxon>Isoalcanivorax</taxon>
    </lineage>
</organism>
<keyword evidence="3" id="KW-1185">Reference proteome</keyword>